<dbReference type="GO" id="GO:0016746">
    <property type="term" value="F:acyltransferase activity"/>
    <property type="evidence" value="ECO:0007669"/>
    <property type="project" value="UniProtKB-KW"/>
</dbReference>
<feature type="transmembrane region" description="Helical" evidence="2">
    <location>
        <begin position="400"/>
        <end position="419"/>
    </location>
</feature>
<organism evidence="4 5">
    <name type="scientific">Streptomyces ochraceiscleroticus</name>
    <dbReference type="NCBI Taxonomy" id="47761"/>
    <lineage>
        <taxon>Bacteria</taxon>
        <taxon>Bacillati</taxon>
        <taxon>Actinomycetota</taxon>
        <taxon>Actinomycetes</taxon>
        <taxon>Kitasatosporales</taxon>
        <taxon>Streptomycetaceae</taxon>
        <taxon>Streptomyces</taxon>
    </lineage>
</organism>
<feature type="transmembrane region" description="Helical" evidence="2">
    <location>
        <begin position="264"/>
        <end position="283"/>
    </location>
</feature>
<keyword evidence="2" id="KW-1133">Transmembrane helix</keyword>
<keyword evidence="2" id="KW-0472">Membrane</keyword>
<sequence length="454" mass="48510">MTDLRVPPIEQPVRAGMPGAPALPGRPLAGRRPRAGALHAAVLRIDALTPVGRDRAVDVLRALATLGVVLGHWMVSAVVLQAGGHLVGDSPLGHMPGFTPLSWVLQPLAVFFFVGGRVGSHSYGSARASGTPYGTWLAQRLRRLLRPTIALALTWALVLAGLATAGMAPETVHTLMWLSFSPLWFLAVYAALIALTPLVQRWGIRVAVLAGLVVAATDAAHFALGDIGWVESARDVNILAGWLVPYCLGTAWVSGAFTRRRSAVAMCVGGAVATAALILWGGYPASMVGVPGAELSNLSPPTLAAVTFGLAQCGGALLLCRPLRRLVGQPGADKPHSLHRTSPRATPRQFLWAAVALLNLSTITVFLWHQTAMLATTVVSLGLGQRYFGLHTSPDSPSWVLARLAWTPVFAAVLFLLWWSFRDWDRGTGAGTAADTRRRVLEWDIRRLLPKSKR</sequence>
<evidence type="ECO:0000256" key="2">
    <source>
        <dbReference type="SAM" id="Phobius"/>
    </source>
</evidence>
<gene>
    <name evidence="4" type="ORF">ACFP4F_22980</name>
</gene>
<evidence type="ECO:0000256" key="1">
    <source>
        <dbReference type="SAM" id="MobiDB-lite"/>
    </source>
</evidence>
<proteinExistence type="predicted"/>
<evidence type="ECO:0000259" key="3">
    <source>
        <dbReference type="Pfam" id="PF01757"/>
    </source>
</evidence>
<feature type="transmembrane region" description="Helical" evidence="2">
    <location>
        <begin position="149"/>
        <end position="168"/>
    </location>
</feature>
<comment type="caution">
    <text evidence="4">The sequence shown here is derived from an EMBL/GenBank/DDBJ whole genome shotgun (WGS) entry which is preliminary data.</text>
</comment>
<accession>A0ABW1MNL8</accession>
<dbReference type="Pfam" id="PF01757">
    <property type="entry name" value="Acyl_transf_3"/>
    <property type="match status" value="1"/>
</dbReference>
<keyword evidence="4" id="KW-0808">Transferase</keyword>
<reference evidence="5" key="1">
    <citation type="journal article" date="2019" name="Int. J. Syst. Evol. Microbiol.">
        <title>The Global Catalogue of Microorganisms (GCM) 10K type strain sequencing project: providing services to taxonomists for standard genome sequencing and annotation.</title>
        <authorList>
            <consortium name="The Broad Institute Genomics Platform"/>
            <consortium name="The Broad Institute Genome Sequencing Center for Infectious Disease"/>
            <person name="Wu L."/>
            <person name="Ma J."/>
        </authorList>
    </citation>
    <scope>NUCLEOTIDE SEQUENCE [LARGE SCALE GENOMIC DNA]</scope>
    <source>
        <strain evidence="5">CGMCC 1.15180</strain>
    </source>
</reference>
<feature type="domain" description="Acyltransferase 3" evidence="3">
    <location>
        <begin position="56"/>
        <end position="419"/>
    </location>
</feature>
<feature type="transmembrane region" description="Helical" evidence="2">
    <location>
        <begin position="202"/>
        <end position="224"/>
    </location>
</feature>
<dbReference type="RefSeq" id="WP_211266514.1">
    <property type="nucleotide sequence ID" value="NZ_JBHSPX010000007.1"/>
</dbReference>
<dbReference type="EC" id="2.3.1.-" evidence="4"/>
<feature type="transmembrane region" description="Helical" evidence="2">
    <location>
        <begin position="100"/>
        <end position="119"/>
    </location>
</feature>
<dbReference type="Proteomes" id="UP001596139">
    <property type="component" value="Unassembled WGS sequence"/>
</dbReference>
<keyword evidence="2" id="KW-0812">Transmembrane</keyword>
<feature type="transmembrane region" description="Helical" evidence="2">
    <location>
        <begin position="303"/>
        <end position="320"/>
    </location>
</feature>
<feature type="transmembrane region" description="Helical" evidence="2">
    <location>
        <begin position="236"/>
        <end position="257"/>
    </location>
</feature>
<feature type="compositionally biased region" description="Low complexity" evidence="1">
    <location>
        <begin position="14"/>
        <end position="23"/>
    </location>
</feature>
<dbReference type="EMBL" id="JBHSPX010000007">
    <property type="protein sequence ID" value="MFC6065386.1"/>
    <property type="molecule type" value="Genomic_DNA"/>
</dbReference>
<keyword evidence="4" id="KW-0012">Acyltransferase</keyword>
<feature type="transmembrane region" description="Helical" evidence="2">
    <location>
        <begin position="59"/>
        <end position="80"/>
    </location>
</feature>
<name>A0ABW1MNL8_9ACTN</name>
<feature type="transmembrane region" description="Helical" evidence="2">
    <location>
        <begin position="350"/>
        <end position="369"/>
    </location>
</feature>
<feature type="region of interest" description="Disordered" evidence="1">
    <location>
        <begin position="1"/>
        <end position="23"/>
    </location>
</feature>
<protein>
    <submittedName>
        <fullName evidence="4">Acyltransferase</fullName>
        <ecNumber evidence="4">2.3.1.-</ecNumber>
    </submittedName>
</protein>
<keyword evidence="5" id="KW-1185">Reference proteome</keyword>
<evidence type="ECO:0000313" key="5">
    <source>
        <dbReference type="Proteomes" id="UP001596139"/>
    </source>
</evidence>
<dbReference type="InterPro" id="IPR002656">
    <property type="entry name" value="Acyl_transf_3_dom"/>
</dbReference>
<feature type="transmembrane region" description="Helical" evidence="2">
    <location>
        <begin position="174"/>
        <end position="195"/>
    </location>
</feature>
<evidence type="ECO:0000313" key="4">
    <source>
        <dbReference type="EMBL" id="MFC6065386.1"/>
    </source>
</evidence>